<reference evidence="1 2" key="1">
    <citation type="journal article" date="2021" name="Front. Genet.">
        <title>Chromosome-Level Genome Assembly Reveals Significant Gene Expansion in the Toll and IMD Signaling Pathways of Dendrolimus kikuchii.</title>
        <authorList>
            <person name="Zhou J."/>
            <person name="Wu P."/>
            <person name="Xiong Z."/>
            <person name="Liu N."/>
            <person name="Zhao N."/>
            <person name="Ji M."/>
            <person name="Qiu Y."/>
            <person name="Yang B."/>
        </authorList>
    </citation>
    <scope>NUCLEOTIDE SEQUENCE [LARGE SCALE GENOMIC DNA]</scope>
    <source>
        <strain evidence="1">Ann1</strain>
    </source>
</reference>
<gene>
    <name evidence="1" type="ORF">K1T71_007890</name>
</gene>
<dbReference type="EMBL" id="CM034399">
    <property type="protein sequence ID" value="KAJ0176711.1"/>
    <property type="molecule type" value="Genomic_DNA"/>
</dbReference>
<dbReference type="Proteomes" id="UP000824533">
    <property type="component" value="Linkage Group LG13"/>
</dbReference>
<evidence type="ECO:0000313" key="1">
    <source>
        <dbReference type="EMBL" id="KAJ0176711.1"/>
    </source>
</evidence>
<evidence type="ECO:0000313" key="2">
    <source>
        <dbReference type="Proteomes" id="UP000824533"/>
    </source>
</evidence>
<keyword evidence="2" id="KW-1185">Reference proteome</keyword>
<sequence>MFAAFGYLYYEGRKSKNKVFTAHPQQILLLIKISREFRHDIVRDCGYVAAEIGEMTVIGCYFSPNRRLVDFEGWLDEVGAVSIVDLTFASPALAHRVRDWRVLESPKLDYTECSN</sequence>
<comment type="caution">
    <text evidence="1">The sequence shown here is derived from an EMBL/GenBank/DDBJ whole genome shotgun (WGS) entry which is preliminary data.</text>
</comment>
<name>A0ACC1CYP4_9NEOP</name>
<proteinExistence type="predicted"/>
<organism evidence="1 2">
    <name type="scientific">Dendrolimus kikuchii</name>
    <dbReference type="NCBI Taxonomy" id="765133"/>
    <lineage>
        <taxon>Eukaryota</taxon>
        <taxon>Metazoa</taxon>
        <taxon>Ecdysozoa</taxon>
        <taxon>Arthropoda</taxon>
        <taxon>Hexapoda</taxon>
        <taxon>Insecta</taxon>
        <taxon>Pterygota</taxon>
        <taxon>Neoptera</taxon>
        <taxon>Endopterygota</taxon>
        <taxon>Lepidoptera</taxon>
        <taxon>Glossata</taxon>
        <taxon>Ditrysia</taxon>
        <taxon>Bombycoidea</taxon>
        <taxon>Lasiocampidae</taxon>
        <taxon>Dendrolimus</taxon>
    </lineage>
</organism>
<accession>A0ACC1CYP4</accession>
<protein>
    <submittedName>
        <fullName evidence="1">Uncharacterized protein</fullName>
    </submittedName>
</protein>